<proteinExistence type="predicted"/>
<accession>A0ACA9S7S9</accession>
<dbReference type="EMBL" id="CAJVQC010096825">
    <property type="protein sequence ID" value="CAG8829198.1"/>
    <property type="molecule type" value="Genomic_DNA"/>
</dbReference>
<organism evidence="1 2">
    <name type="scientific">Racocetra persica</name>
    <dbReference type="NCBI Taxonomy" id="160502"/>
    <lineage>
        <taxon>Eukaryota</taxon>
        <taxon>Fungi</taxon>
        <taxon>Fungi incertae sedis</taxon>
        <taxon>Mucoromycota</taxon>
        <taxon>Glomeromycotina</taxon>
        <taxon>Glomeromycetes</taxon>
        <taxon>Diversisporales</taxon>
        <taxon>Gigasporaceae</taxon>
        <taxon>Racocetra</taxon>
    </lineage>
</organism>
<comment type="caution">
    <text evidence="1">The sequence shown here is derived from an EMBL/GenBank/DDBJ whole genome shotgun (WGS) entry which is preliminary data.</text>
</comment>
<keyword evidence="2" id="KW-1185">Reference proteome</keyword>
<feature type="non-terminal residue" evidence="1">
    <location>
        <position position="96"/>
    </location>
</feature>
<protein>
    <submittedName>
        <fullName evidence="1">13741_t:CDS:1</fullName>
    </submittedName>
</protein>
<name>A0ACA9S7S9_9GLOM</name>
<evidence type="ECO:0000313" key="2">
    <source>
        <dbReference type="Proteomes" id="UP000789920"/>
    </source>
</evidence>
<gene>
    <name evidence="1" type="ORF">RPERSI_LOCUS27438</name>
</gene>
<dbReference type="Proteomes" id="UP000789920">
    <property type="component" value="Unassembled WGS sequence"/>
</dbReference>
<evidence type="ECO:0000313" key="1">
    <source>
        <dbReference type="EMBL" id="CAG8829198.1"/>
    </source>
</evidence>
<reference evidence="1" key="1">
    <citation type="submission" date="2021-06" db="EMBL/GenBank/DDBJ databases">
        <authorList>
            <person name="Kallberg Y."/>
            <person name="Tangrot J."/>
            <person name="Rosling A."/>
        </authorList>
    </citation>
    <scope>NUCLEOTIDE SEQUENCE</scope>
    <source>
        <strain evidence="1">MA461A</strain>
    </source>
</reference>
<feature type="non-terminal residue" evidence="1">
    <location>
        <position position="1"/>
    </location>
</feature>
<sequence>EGLRPDSNEDMTPQAISNLIKRCWSENPKDRPDAVELVNIFGSFRQKESEIWSEIDAMEKNIDFSILTTEASQFLNYKTSKQAIYTSRLITLPPIP</sequence>